<dbReference type="SUPFAM" id="SSF53756">
    <property type="entry name" value="UDP-Glycosyltransferase/glycogen phosphorylase"/>
    <property type="match status" value="1"/>
</dbReference>
<keyword evidence="3" id="KW-0808">Transferase</keyword>
<proteinExistence type="predicted"/>
<dbReference type="PANTHER" id="PTHR45947:SF3">
    <property type="entry name" value="SULFOQUINOVOSYL TRANSFERASE SQD2"/>
    <property type="match status" value="1"/>
</dbReference>
<evidence type="ECO:0000259" key="2">
    <source>
        <dbReference type="Pfam" id="PF13439"/>
    </source>
</evidence>
<protein>
    <submittedName>
        <fullName evidence="3">Glycosyltransferase family 4 protein</fullName>
    </submittedName>
</protein>
<dbReference type="InterPro" id="IPR028098">
    <property type="entry name" value="Glyco_trans_4-like_N"/>
</dbReference>
<dbReference type="PANTHER" id="PTHR45947">
    <property type="entry name" value="SULFOQUINOVOSYL TRANSFERASE SQD2"/>
    <property type="match status" value="1"/>
</dbReference>
<evidence type="ECO:0000313" key="4">
    <source>
        <dbReference type="Proteomes" id="UP000319836"/>
    </source>
</evidence>
<accession>A0A538U1E2</accession>
<dbReference type="Pfam" id="PF13439">
    <property type="entry name" value="Glyco_transf_4"/>
    <property type="match status" value="1"/>
</dbReference>
<evidence type="ECO:0000259" key="1">
    <source>
        <dbReference type="Pfam" id="PF00534"/>
    </source>
</evidence>
<dbReference type="InterPro" id="IPR001296">
    <property type="entry name" value="Glyco_trans_1"/>
</dbReference>
<gene>
    <name evidence="3" type="ORF">E6K80_10735</name>
</gene>
<sequence>MGDAIHRGPARGPPRVDRALGQAQLRRLDGAGAVVSGAARAPGAWSRGAASARAARARVVGARLGIVARRLARPALGALDLSRDRHGGRAAVSHGRRLLAINFRDPAHPEAGGAELHLEWILREAVRRGFDVTWLASGFPGAAPEALHEGMRVVRRGEWWNFNLVLPDILKREFSAPAPDLVVEDINKVPCFTPWWTRSEVGVIVPHLFGKTAFQEAGPFLGAYVVALEEMIPWAYRGKRFVVISESTRDDLVRRGVPRERIEVVHCGLDHGLYHVDPSVRKSEHPMIVFVGRLRRYKGLDWVMRTLPDVIDRVPGARLVVLGDGPFRNTLESMASRWGMASAVDFRGFVSAEEKVRWMRQAWVLVQPSPKEGWGLTVVEAGACGTAVVATDAPGLRDSVRDGATGLLVPDRDRAKLGAALIQVLTDASLRERLGTAGVEWAKRFRWSTCGARSLDHLLGERTAS</sequence>
<dbReference type="Gene3D" id="3.40.50.2000">
    <property type="entry name" value="Glycogen Phosphorylase B"/>
    <property type="match status" value="2"/>
</dbReference>
<dbReference type="Proteomes" id="UP000319836">
    <property type="component" value="Unassembled WGS sequence"/>
</dbReference>
<reference evidence="3 4" key="1">
    <citation type="journal article" date="2019" name="Nat. Microbiol.">
        <title>Mediterranean grassland soil C-N compound turnover is dependent on rainfall and depth, and is mediated by genomically divergent microorganisms.</title>
        <authorList>
            <person name="Diamond S."/>
            <person name="Andeer P.F."/>
            <person name="Li Z."/>
            <person name="Crits-Christoph A."/>
            <person name="Burstein D."/>
            <person name="Anantharaman K."/>
            <person name="Lane K.R."/>
            <person name="Thomas B.C."/>
            <person name="Pan C."/>
            <person name="Northen T.R."/>
            <person name="Banfield J.F."/>
        </authorList>
    </citation>
    <scope>NUCLEOTIDE SEQUENCE [LARGE SCALE GENOMIC DNA]</scope>
    <source>
        <strain evidence="3">WS_10</strain>
    </source>
</reference>
<name>A0A538U1E2_UNCEI</name>
<dbReference type="GO" id="GO:0016758">
    <property type="term" value="F:hexosyltransferase activity"/>
    <property type="evidence" value="ECO:0007669"/>
    <property type="project" value="TreeGrafter"/>
</dbReference>
<dbReference type="EMBL" id="VBPA01000273">
    <property type="protein sequence ID" value="TMQ69717.1"/>
    <property type="molecule type" value="Genomic_DNA"/>
</dbReference>
<comment type="caution">
    <text evidence="3">The sequence shown here is derived from an EMBL/GenBank/DDBJ whole genome shotgun (WGS) entry which is preliminary data.</text>
</comment>
<organism evidence="3 4">
    <name type="scientific">Eiseniibacteriota bacterium</name>
    <dbReference type="NCBI Taxonomy" id="2212470"/>
    <lineage>
        <taxon>Bacteria</taxon>
        <taxon>Candidatus Eiseniibacteriota</taxon>
    </lineage>
</organism>
<dbReference type="Pfam" id="PF00534">
    <property type="entry name" value="Glycos_transf_1"/>
    <property type="match status" value="1"/>
</dbReference>
<dbReference type="CDD" id="cd03801">
    <property type="entry name" value="GT4_PimA-like"/>
    <property type="match status" value="1"/>
</dbReference>
<feature type="domain" description="Glycosyl transferase family 1" evidence="1">
    <location>
        <begin position="281"/>
        <end position="439"/>
    </location>
</feature>
<evidence type="ECO:0000313" key="3">
    <source>
        <dbReference type="EMBL" id="TMQ69717.1"/>
    </source>
</evidence>
<dbReference type="InterPro" id="IPR050194">
    <property type="entry name" value="Glycosyltransferase_grp1"/>
</dbReference>
<dbReference type="AlphaFoldDB" id="A0A538U1E2"/>
<feature type="domain" description="Glycosyltransferase subfamily 4-like N-terminal" evidence="2">
    <location>
        <begin position="112"/>
        <end position="271"/>
    </location>
</feature>